<dbReference type="RefSeq" id="WP_153345058.1">
    <property type="nucleotide sequence ID" value="NZ_WIVE01000045.1"/>
</dbReference>
<evidence type="ECO:0000256" key="4">
    <source>
        <dbReference type="SAM" id="Phobius"/>
    </source>
</evidence>
<organism evidence="6 7">
    <name type="scientific">Roseospira navarrensis</name>
    <dbReference type="NCBI Taxonomy" id="140058"/>
    <lineage>
        <taxon>Bacteria</taxon>
        <taxon>Pseudomonadati</taxon>
        <taxon>Pseudomonadota</taxon>
        <taxon>Alphaproteobacteria</taxon>
        <taxon>Rhodospirillales</taxon>
        <taxon>Rhodospirillaceae</taxon>
        <taxon>Roseospira</taxon>
    </lineage>
</organism>
<evidence type="ECO:0000256" key="2">
    <source>
        <dbReference type="ARBA" id="ARBA00022679"/>
    </source>
</evidence>
<dbReference type="InterPro" id="IPR041698">
    <property type="entry name" value="Methyltransf_25"/>
</dbReference>
<evidence type="ECO:0000313" key="7">
    <source>
        <dbReference type="Proteomes" id="UP000434582"/>
    </source>
</evidence>
<dbReference type="PANTHER" id="PTHR43464:SF19">
    <property type="entry name" value="UBIQUINONE BIOSYNTHESIS O-METHYLTRANSFERASE, MITOCHONDRIAL"/>
    <property type="match status" value="1"/>
</dbReference>
<protein>
    <submittedName>
        <fullName evidence="6">Methyltransferase domain-containing protein</fullName>
    </submittedName>
</protein>
<keyword evidence="7" id="KW-1185">Reference proteome</keyword>
<comment type="caution">
    <text evidence="6">The sequence shown here is derived from an EMBL/GenBank/DDBJ whole genome shotgun (WGS) entry which is preliminary data.</text>
</comment>
<accession>A0A7X1ZFE8</accession>
<feature type="domain" description="Methyltransferase" evidence="5">
    <location>
        <begin position="71"/>
        <end position="167"/>
    </location>
</feature>
<evidence type="ECO:0000256" key="1">
    <source>
        <dbReference type="ARBA" id="ARBA00022603"/>
    </source>
</evidence>
<keyword evidence="4" id="KW-0472">Membrane</keyword>
<dbReference type="AlphaFoldDB" id="A0A7X1ZFE8"/>
<dbReference type="EMBL" id="WIVE01000045">
    <property type="protein sequence ID" value="MQX37511.1"/>
    <property type="molecule type" value="Genomic_DNA"/>
</dbReference>
<name>A0A7X1ZFE8_9PROT</name>
<keyword evidence="3" id="KW-0949">S-adenosyl-L-methionine</keyword>
<keyword evidence="4" id="KW-1133">Transmembrane helix</keyword>
<keyword evidence="4" id="KW-0812">Transmembrane</keyword>
<dbReference type="Proteomes" id="UP000434582">
    <property type="component" value="Unassembled WGS sequence"/>
</dbReference>
<dbReference type="InterPro" id="IPR029063">
    <property type="entry name" value="SAM-dependent_MTases_sf"/>
</dbReference>
<dbReference type="Gene3D" id="3.40.50.150">
    <property type="entry name" value="Vaccinia Virus protein VP39"/>
    <property type="match status" value="1"/>
</dbReference>
<dbReference type="PANTHER" id="PTHR43464">
    <property type="entry name" value="METHYLTRANSFERASE"/>
    <property type="match status" value="1"/>
</dbReference>
<dbReference type="OrthoDB" id="9787738at2"/>
<dbReference type="Pfam" id="PF13649">
    <property type="entry name" value="Methyltransf_25"/>
    <property type="match status" value="1"/>
</dbReference>
<gene>
    <name evidence="6" type="ORF">GHC57_13380</name>
</gene>
<keyword evidence="1 6" id="KW-0489">Methyltransferase</keyword>
<dbReference type="GO" id="GO:0032259">
    <property type="term" value="P:methylation"/>
    <property type="evidence" value="ECO:0007669"/>
    <property type="project" value="UniProtKB-KW"/>
</dbReference>
<dbReference type="GO" id="GO:0008168">
    <property type="term" value="F:methyltransferase activity"/>
    <property type="evidence" value="ECO:0007669"/>
    <property type="project" value="UniProtKB-KW"/>
</dbReference>
<keyword evidence="2 6" id="KW-0808">Transferase</keyword>
<feature type="transmembrane region" description="Helical" evidence="4">
    <location>
        <begin position="6"/>
        <end position="28"/>
    </location>
</feature>
<sequence length="217" mass="23262">MSLSAWAGLAGAVLLAAFLVWFVAWGLLSKRHRLPCPSWLGWMVEMDNPFTRTNRAAFIVEALDLTPGMRVLDAGCGPGRLTIPLAEAVGPHGVVTAVDIQPAMLERVRARLKGRADLTVHLVAGALEEAVPADAAFDRALLVTVLGEIPDQAAALRRVHDSLRPGGVLSITELVFDPHFQRLSRITARAEAAGFRPSTIHGGRLAYTAHFVRPAAA</sequence>
<dbReference type="CDD" id="cd02440">
    <property type="entry name" value="AdoMet_MTases"/>
    <property type="match status" value="1"/>
</dbReference>
<proteinExistence type="predicted"/>
<evidence type="ECO:0000313" key="6">
    <source>
        <dbReference type="EMBL" id="MQX37511.1"/>
    </source>
</evidence>
<reference evidence="6 7" key="1">
    <citation type="submission" date="2019-10" db="EMBL/GenBank/DDBJ databases">
        <title>Draft whole-genome sequence of the purple nonsulfur photosynthetic bacterium Roseospira navarrensis DSM 15114.</title>
        <authorList>
            <person name="Kyndt J.A."/>
            <person name="Meyer T.E."/>
        </authorList>
    </citation>
    <scope>NUCLEOTIDE SEQUENCE [LARGE SCALE GENOMIC DNA]</scope>
    <source>
        <strain evidence="6 7">DSM 15114</strain>
    </source>
</reference>
<evidence type="ECO:0000259" key="5">
    <source>
        <dbReference type="Pfam" id="PF13649"/>
    </source>
</evidence>
<evidence type="ECO:0000256" key="3">
    <source>
        <dbReference type="ARBA" id="ARBA00022691"/>
    </source>
</evidence>
<dbReference type="SUPFAM" id="SSF53335">
    <property type="entry name" value="S-adenosyl-L-methionine-dependent methyltransferases"/>
    <property type="match status" value="1"/>
</dbReference>